<dbReference type="PANTHER" id="PTHR37162:SF1">
    <property type="entry name" value="BED-TYPE DOMAIN-CONTAINING PROTEIN"/>
    <property type="match status" value="1"/>
</dbReference>
<dbReference type="PANTHER" id="PTHR37162">
    <property type="entry name" value="HAT FAMILY DIMERISATION DOMAINCONTAINING PROTEIN-RELATED"/>
    <property type="match status" value="1"/>
</dbReference>
<dbReference type="OrthoDB" id="6159421at2759"/>
<dbReference type="AlphaFoldDB" id="A0A9Q1CLM8"/>
<keyword evidence="3" id="KW-1185">Reference proteome</keyword>
<dbReference type="InterPro" id="IPR012337">
    <property type="entry name" value="RNaseH-like_sf"/>
</dbReference>
<reference evidence="2" key="1">
    <citation type="submission" date="2021-10" db="EMBL/GenBank/DDBJ databases">
        <title>Tropical sea cucumber genome reveals ecological adaptation and Cuvierian tubules defense mechanism.</title>
        <authorList>
            <person name="Chen T."/>
        </authorList>
    </citation>
    <scope>NUCLEOTIDE SEQUENCE</scope>
    <source>
        <strain evidence="2">Nanhai2018</strain>
        <tissue evidence="2">Muscle</tissue>
    </source>
</reference>
<protein>
    <submittedName>
        <fullName evidence="2">Zinc finger BED domain-containing protein 5</fullName>
    </submittedName>
</protein>
<sequence>MSDLAPDLPLSMAREKVEPKKLKTTAKGETSPKPKPVKPKRKEDADKKWYVQRFNKKWLAHPVFKRWLVEVENEGGPSSAKCKVCNCFFRNPNKSALNKHVSTVKHKDRLYGIKRRSKTSLSKSDGTMSLQQSTENEVESRPMEDQVAIAELKLAGYVAEHRLPFSQAEHLSLLLPSLCPDSEIPKNMELMHNVKASYIIQQGIAYQEKEELAEILKNQKFSIMVDDCTDQSVPQILAVVVRYFDENNSESVDRLLGIIEVEEATPAGVFNSIKNLVDQYEIPMGNIIGLATDNNSSTLGSKSEFQTLMKQEIPKLFVMGCIWHSIPLCASYASRCLPSWVENLLCDIETYLTQSSKRTCELQMIMEAFNNPNHTVLKLSTARWSSWGTVISRVLEYYEALKLFFETEQTEDSQNDKDEKEKAMEIYKTLTTAGTEHMLLFLNYVLEKVDNMNKQFQAQGELIYHVHSTMKNSYIDILRLFIREAVIMDPKCNIEEIDLGDHSTGVRKPLKDVIVGGKCTQKLVSESLGDSESHFRQDACNFLVQLSLQLGSRFEMSDTSTLALTCCVNPAVAVDFTDQRPVSLMPLAMKLPDILDGKNPDSLDDQWLRLPFIKDSLEEAMYPVPFNECPPGTFWTTVKNIKDSEGESIFLDLGQFMCDILTLPLTSAAVERVFAEVNSIKTTATNRFHATTLENRLLAMQHVKKNGGCHLWQPHHALVTAVMDGICYQRYETFLRQNKEAVTPSMLYDPYE</sequence>
<feature type="compositionally biased region" description="Polar residues" evidence="1">
    <location>
        <begin position="119"/>
        <end position="135"/>
    </location>
</feature>
<proteinExistence type="predicted"/>
<comment type="caution">
    <text evidence="2">The sequence shown here is derived from an EMBL/GenBank/DDBJ whole genome shotgun (WGS) entry which is preliminary data.</text>
</comment>
<feature type="region of interest" description="Disordered" evidence="1">
    <location>
        <begin position="1"/>
        <end position="44"/>
    </location>
</feature>
<gene>
    <name evidence="2" type="ORF">HOLleu_05448</name>
</gene>
<organism evidence="2 3">
    <name type="scientific">Holothuria leucospilota</name>
    <name type="common">Black long sea cucumber</name>
    <name type="synonym">Mertensiothuria leucospilota</name>
    <dbReference type="NCBI Taxonomy" id="206669"/>
    <lineage>
        <taxon>Eukaryota</taxon>
        <taxon>Metazoa</taxon>
        <taxon>Echinodermata</taxon>
        <taxon>Eleutherozoa</taxon>
        <taxon>Echinozoa</taxon>
        <taxon>Holothuroidea</taxon>
        <taxon>Aspidochirotacea</taxon>
        <taxon>Aspidochirotida</taxon>
        <taxon>Holothuriidae</taxon>
        <taxon>Holothuria</taxon>
    </lineage>
</organism>
<dbReference type="Proteomes" id="UP001152320">
    <property type="component" value="Chromosome 2"/>
</dbReference>
<dbReference type="SUPFAM" id="SSF53098">
    <property type="entry name" value="Ribonuclease H-like"/>
    <property type="match status" value="1"/>
</dbReference>
<evidence type="ECO:0000313" key="2">
    <source>
        <dbReference type="EMBL" id="KAJ8046684.1"/>
    </source>
</evidence>
<accession>A0A9Q1CLM8</accession>
<evidence type="ECO:0000313" key="3">
    <source>
        <dbReference type="Proteomes" id="UP001152320"/>
    </source>
</evidence>
<dbReference type="EMBL" id="JAIZAY010000002">
    <property type="protein sequence ID" value="KAJ8046684.1"/>
    <property type="molecule type" value="Genomic_DNA"/>
</dbReference>
<feature type="region of interest" description="Disordered" evidence="1">
    <location>
        <begin position="115"/>
        <end position="142"/>
    </location>
</feature>
<name>A0A9Q1CLM8_HOLLE</name>
<evidence type="ECO:0000256" key="1">
    <source>
        <dbReference type="SAM" id="MobiDB-lite"/>
    </source>
</evidence>